<sequence>MSQLALEYREILRAQSRSMLENMNHQHMTTKTYKETEQTISGVTFFGLNPSIFARPDVFGDSDEPPIATMYQAEKAGTSVECEISPMENRKGESAKEDVN</sequence>
<accession>A0ACA9LPT7</accession>
<reference evidence="1" key="1">
    <citation type="submission" date="2021-06" db="EMBL/GenBank/DDBJ databases">
        <authorList>
            <person name="Kallberg Y."/>
            <person name="Tangrot J."/>
            <person name="Rosling A."/>
        </authorList>
    </citation>
    <scope>NUCLEOTIDE SEQUENCE</scope>
    <source>
        <strain evidence="1">CL356</strain>
    </source>
</reference>
<gene>
    <name evidence="1" type="ORF">ACOLOM_LOCUS4338</name>
</gene>
<evidence type="ECO:0000313" key="1">
    <source>
        <dbReference type="EMBL" id="CAG8537660.1"/>
    </source>
</evidence>
<proteinExistence type="predicted"/>
<comment type="caution">
    <text evidence="1">The sequence shown here is derived from an EMBL/GenBank/DDBJ whole genome shotgun (WGS) entry which is preliminary data.</text>
</comment>
<organism evidence="1 2">
    <name type="scientific">Acaulospora colombiana</name>
    <dbReference type="NCBI Taxonomy" id="27376"/>
    <lineage>
        <taxon>Eukaryota</taxon>
        <taxon>Fungi</taxon>
        <taxon>Fungi incertae sedis</taxon>
        <taxon>Mucoromycota</taxon>
        <taxon>Glomeromycotina</taxon>
        <taxon>Glomeromycetes</taxon>
        <taxon>Diversisporales</taxon>
        <taxon>Acaulosporaceae</taxon>
        <taxon>Acaulospora</taxon>
    </lineage>
</organism>
<protein>
    <submittedName>
        <fullName evidence="1">705_t:CDS:1</fullName>
    </submittedName>
</protein>
<dbReference type="EMBL" id="CAJVPT010007120">
    <property type="protein sequence ID" value="CAG8537660.1"/>
    <property type="molecule type" value="Genomic_DNA"/>
</dbReference>
<evidence type="ECO:0000313" key="2">
    <source>
        <dbReference type="Proteomes" id="UP000789525"/>
    </source>
</evidence>
<dbReference type="Proteomes" id="UP000789525">
    <property type="component" value="Unassembled WGS sequence"/>
</dbReference>
<keyword evidence="2" id="KW-1185">Reference proteome</keyword>
<name>A0ACA9LPT7_9GLOM</name>